<evidence type="ECO:0000256" key="5">
    <source>
        <dbReference type="ARBA" id="ARBA00023136"/>
    </source>
</evidence>
<dbReference type="Proteomes" id="UP000547058">
    <property type="component" value="Unassembled WGS sequence"/>
</dbReference>
<dbReference type="GO" id="GO:0005886">
    <property type="term" value="C:plasma membrane"/>
    <property type="evidence" value="ECO:0007669"/>
    <property type="project" value="UniProtKB-SubCell"/>
</dbReference>
<dbReference type="SUPFAM" id="SSF53448">
    <property type="entry name" value="Nucleotide-diphospho-sugar transferases"/>
    <property type="match status" value="1"/>
</dbReference>
<dbReference type="RefSeq" id="WP_182338121.1">
    <property type="nucleotide sequence ID" value="NZ_JACGXS010000001.1"/>
</dbReference>
<protein>
    <submittedName>
        <fullName evidence="7">Glycosyltransferase</fullName>
    </submittedName>
</protein>
<dbReference type="GO" id="GO:0016757">
    <property type="term" value="F:glycosyltransferase activity"/>
    <property type="evidence" value="ECO:0007669"/>
    <property type="project" value="UniProtKB-KW"/>
</dbReference>
<keyword evidence="2" id="KW-1003">Cell membrane</keyword>
<evidence type="ECO:0000256" key="4">
    <source>
        <dbReference type="ARBA" id="ARBA00022679"/>
    </source>
</evidence>
<feature type="domain" description="Glycosyltransferase 2-like" evidence="6">
    <location>
        <begin position="4"/>
        <end position="103"/>
    </location>
</feature>
<reference evidence="7 8" key="1">
    <citation type="submission" date="2020-08" db="EMBL/GenBank/DDBJ databases">
        <title>Stenotrophomonas tumulicola JCM 30961.</title>
        <authorList>
            <person name="Deng Y."/>
        </authorList>
    </citation>
    <scope>NUCLEOTIDE SEQUENCE [LARGE SCALE GENOMIC DNA]</scope>
    <source>
        <strain evidence="7 8">JCM 30961</strain>
    </source>
</reference>
<evidence type="ECO:0000256" key="3">
    <source>
        <dbReference type="ARBA" id="ARBA00022676"/>
    </source>
</evidence>
<dbReference type="PANTHER" id="PTHR43646:SF2">
    <property type="entry name" value="GLYCOSYLTRANSFERASE 2-LIKE DOMAIN-CONTAINING PROTEIN"/>
    <property type="match status" value="1"/>
</dbReference>
<dbReference type="AlphaFoldDB" id="A0A7W3FKM0"/>
<proteinExistence type="predicted"/>
<comment type="caution">
    <text evidence="7">The sequence shown here is derived from an EMBL/GenBank/DDBJ whole genome shotgun (WGS) entry which is preliminary data.</text>
</comment>
<gene>
    <name evidence="7" type="ORF">H4O11_03950</name>
</gene>
<keyword evidence="8" id="KW-1185">Reference proteome</keyword>
<dbReference type="InterPro" id="IPR029044">
    <property type="entry name" value="Nucleotide-diphossugar_trans"/>
</dbReference>
<sequence>MIAVIVPAHNEADTIARCLESVAVAAAHPRLWGEAVLVVVALDDCSDDTAGVCAGYGVAMVVINDRCVGAARAAAAEHALALGARWIASTDADTTVPSDWLWKQSSCSADAFCGVVDVVEWLDYPQAVQAEFFRREEAEDGHGHIHGANMGFSASAYRAAGGFAMLPTGEDVALVDALMGNDAVIARLAEPKVATSARRVSKAPHGFSSFLRALECEVIGAGTALTPVPMPSR</sequence>
<keyword evidence="3" id="KW-0328">Glycosyltransferase</keyword>
<dbReference type="Gene3D" id="3.90.550.10">
    <property type="entry name" value="Spore Coat Polysaccharide Biosynthesis Protein SpsA, Chain A"/>
    <property type="match status" value="1"/>
</dbReference>
<dbReference type="Pfam" id="PF00535">
    <property type="entry name" value="Glycos_transf_2"/>
    <property type="match status" value="1"/>
</dbReference>
<accession>A0A7W3FKM0</accession>
<evidence type="ECO:0000259" key="6">
    <source>
        <dbReference type="Pfam" id="PF00535"/>
    </source>
</evidence>
<organism evidence="7 8">
    <name type="scientific">Stenotrophomonas tumulicola</name>
    <dbReference type="NCBI Taxonomy" id="1685415"/>
    <lineage>
        <taxon>Bacteria</taxon>
        <taxon>Pseudomonadati</taxon>
        <taxon>Pseudomonadota</taxon>
        <taxon>Gammaproteobacteria</taxon>
        <taxon>Lysobacterales</taxon>
        <taxon>Lysobacteraceae</taxon>
        <taxon>Stenotrophomonas</taxon>
    </lineage>
</organism>
<comment type="subcellular location">
    <subcellularLocation>
        <location evidence="1">Cell membrane</location>
    </subcellularLocation>
</comment>
<keyword evidence="4 7" id="KW-0808">Transferase</keyword>
<evidence type="ECO:0000313" key="7">
    <source>
        <dbReference type="EMBL" id="MBA8680956.1"/>
    </source>
</evidence>
<evidence type="ECO:0000256" key="1">
    <source>
        <dbReference type="ARBA" id="ARBA00004236"/>
    </source>
</evidence>
<keyword evidence="5" id="KW-0472">Membrane</keyword>
<dbReference type="InterPro" id="IPR001173">
    <property type="entry name" value="Glyco_trans_2-like"/>
</dbReference>
<dbReference type="PANTHER" id="PTHR43646">
    <property type="entry name" value="GLYCOSYLTRANSFERASE"/>
    <property type="match status" value="1"/>
</dbReference>
<dbReference type="EMBL" id="JACGXS010000001">
    <property type="protein sequence ID" value="MBA8680956.1"/>
    <property type="molecule type" value="Genomic_DNA"/>
</dbReference>
<name>A0A7W3FKM0_9GAMM</name>
<evidence type="ECO:0000313" key="8">
    <source>
        <dbReference type="Proteomes" id="UP000547058"/>
    </source>
</evidence>
<evidence type="ECO:0000256" key="2">
    <source>
        <dbReference type="ARBA" id="ARBA00022475"/>
    </source>
</evidence>